<dbReference type="OrthoDB" id="8537976at2"/>
<comment type="subcellular location">
    <subcellularLocation>
        <location evidence="1">Membrane</location>
    </subcellularLocation>
</comment>
<dbReference type="eggNOG" id="COG3788">
    <property type="taxonomic scope" value="Bacteria"/>
</dbReference>
<feature type="transmembrane region" description="Helical" evidence="5">
    <location>
        <begin position="6"/>
        <end position="22"/>
    </location>
</feature>
<organism evidence="6 7">
    <name type="scientific">Vibrio caribbeanicus ATCC BAA-2122</name>
    <dbReference type="NCBI Taxonomy" id="796620"/>
    <lineage>
        <taxon>Bacteria</taxon>
        <taxon>Pseudomonadati</taxon>
        <taxon>Pseudomonadota</taxon>
        <taxon>Gammaproteobacteria</taxon>
        <taxon>Vibrionales</taxon>
        <taxon>Vibrionaceae</taxon>
        <taxon>Vibrio</taxon>
    </lineage>
</organism>
<feature type="transmembrane region" description="Helical" evidence="5">
    <location>
        <begin position="72"/>
        <end position="93"/>
    </location>
</feature>
<dbReference type="RefSeq" id="WP_009600264.1">
    <property type="nucleotide sequence ID" value="NZ_AEIU01000052.1"/>
</dbReference>
<dbReference type="Pfam" id="PF01124">
    <property type="entry name" value="MAPEG"/>
    <property type="match status" value="1"/>
</dbReference>
<dbReference type="EMBL" id="AEIU01000052">
    <property type="protein sequence ID" value="EFP97655.1"/>
    <property type="molecule type" value="Genomic_DNA"/>
</dbReference>
<name>E3BH18_9VIBR</name>
<dbReference type="STRING" id="796620.VIBC2010_00320"/>
<dbReference type="AlphaFoldDB" id="E3BH18"/>
<evidence type="ECO:0000256" key="2">
    <source>
        <dbReference type="ARBA" id="ARBA00022692"/>
    </source>
</evidence>
<keyword evidence="7" id="KW-1185">Reference proteome</keyword>
<evidence type="ECO:0000256" key="4">
    <source>
        <dbReference type="ARBA" id="ARBA00023136"/>
    </source>
</evidence>
<keyword evidence="6" id="KW-0808">Transferase</keyword>
<dbReference type="SUPFAM" id="SSF161084">
    <property type="entry name" value="MAPEG domain-like"/>
    <property type="match status" value="1"/>
</dbReference>
<evidence type="ECO:0000313" key="7">
    <source>
        <dbReference type="Proteomes" id="UP000002943"/>
    </source>
</evidence>
<comment type="caution">
    <text evidence="6">The sequence shown here is derived from an EMBL/GenBank/DDBJ whole genome shotgun (WGS) entry which is preliminary data.</text>
</comment>
<dbReference type="InterPro" id="IPR023352">
    <property type="entry name" value="MAPEG-like_dom_sf"/>
</dbReference>
<dbReference type="InterPro" id="IPR001129">
    <property type="entry name" value="Membr-assoc_MAPEG"/>
</dbReference>
<evidence type="ECO:0000256" key="5">
    <source>
        <dbReference type="SAM" id="Phobius"/>
    </source>
</evidence>
<accession>E3BH18</accession>
<dbReference type="PANTHER" id="PTHR35814">
    <property type="match status" value="1"/>
</dbReference>
<protein>
    <submittedName>
        <fullName evidence="6">Glutathione S-transferase-related protein</fullName>
    </submittedName>
</protein>
<evidence type="ECO:0000313" key="6">
    <source>
        <dbReference type="EMBL" id="EFP97655.1"/>
    </source>
</evidence>
<dbReference type="GO" id="GO:0016740">
    <property type="term" value="F:transferase activity"/>
    <property type="evidence" value="ECO:0007669"/>
    <property type="project" value="UniProtKB-KW"/>
</dbReference>
<feature type="transmembrane region" description="Helical" evidence="5">
    <location>
        <begin position="105"/>
        <end position="125"/>
    </location>
</feature>
<dbReference type="PANTHER" id="PTHR35814:SF1">
    <property type="entry name" value="GLUTATHIONE S-TRANSFERASE-RELATED"/>
    <property type="match status" value="1"/>
</dbReference>
<dbReference type="Proteomes" id="UP000002943">
    <property type="component" value="Unassembled WGS sequence"/>
</dbReference>
<evidence type="ECO:0000256" key="1">
    <source>
        <dbReference type="ARBA" id="ARBA00004370"/>
    </source>
</evidence>
<evidence type="ECO:0000256" key="3">
    <source>
        <dbReference type="ARBA" id="ARBA00022989"/>
    </source>
</evidence>
<sequence>MISVFYIVFCSAVLMWLSFEVIKQRRKSKVKYSDGGEEALIRARSAHSNAIEYMPITMLMLVLAEYNGAYLWTIHLCGLVFIVGRICHGRSILSDTLTGRRFGMYCTFSVMQALMVINVICLPWQNFF</sequence>
<keyword evidence="3 5" id="KW-1133">Transmembrane helix</keyword>
<reference evidence="6 7" key="1">
    <citation type="journal article" date="2012" name="Int. J. Syst. Evol. Microbiol.">
        <title>Vibrio caribbeanicus sp. nov., isolated from the marine sponge Scleritoderma cyanea.</title>
        <authorList>
            <person name="Hoffmann M."/>
            <person name="Monday S.R."/>
            <person name="Allard M.W."/>
            <person name="Strain E.A."/>
            <person name="Whittaker P."/>
            <person name="Naum M."/>
            <person name="McCarthy P.J."/>
            <person name="Lopez J.V."/>
            <person name="Fischer M."/>
            <person name="Brown E.W."/>
        </authorList>
    </citation>
    <scope>NUCLEOTIDE SEQUENCE [LARGE SCALE GENOMIC DNA]</scope>
    <source>
        <strain evidence="6 7">ATCC BAA-2122</strain>
    </source>
</reference>
<gene>
    <name evidence="6" type="ORF">VIBC2010_00320</name>
</gene>
<keyword evidence="2 5" id="KW-0812">Transmembrane</keyword>
<proteinExistence type="predicted"/>
<dbReference type="Gene3D" id="1.20.120.550">
    <property type="entry name" value="Membrane associated eicosanoid/glutathione metabolism-like domain"/>
    <property type="match status" value="1"/>
</dbReference>
<dbReference type="GO" id="GO:0016020">
    <property type="term" value="C:membrane"/>
    <property type="evidence" value="ECO:0007669"/>
    <property type="project" value="UniProtKB-SubCell"/>
</dbReference>
<keyword evidence="4 5" id="KW-0472">Membrane</keyword>